<dbReference type="SUPFAM" id="SSF55729">
    <property type="entry name" value="Acyl-CoA N-acyltransferases (Nat)"/>
    <property type="match status" value="1"/>
</dbReference>
<reference evidence="2 3" key="1">
    <citation type="submission" date="2023-07" db="EMBL/GenBank/DDBJ databases">
        <title>Comparative genomics of wheat-associated soil bacteria to identify genetic determinants of phenazine resistance.</title>
        <authorList>
            <person name="Mouncey N."/>
        </authorList>
    </citation>
    <scope>NUCLEOTIDE SEQUENCE [LARGE SCALE GENOMIC DNA]</scope>
    <source>
        <strain evidence="2 3">W4I11</strain>
    </source>
</reference>
<dbReference type="InterPro" id="IPR053144">
    <property type="entry name" value="Acetyltransferase_Butenolide"/>
</dbReference>
<evidence type="ECO:0000313" key="2">
    <source>
        <dbReference type="EMBL" id="MDQ0999150.1"/>
    </source>
</evidence>
<organism evidence="2 3">
    <name type="scientific">Phyllobacterium ifriqiyense</name>
    <dbReference type="NCBI Taxonomy" id="314238"/>
    <lineage>
        <taxon>Bacteria</taxon>
        <taxon>Pseudomonadati</taxon>
        <taxon>Pseudomonadota</taxon>
        <taxon>Alphaproteobacteria</taxon>
        <taxon>Hyphomicrobiales</taxon>
        <taxon>Phyllobacteriaceae</taxon>
        <taxon>Phyllobacterium</taxon>
    </lineage>
</organism>
<dbReference type="EMBL" id="JAUSZT010000003">
    <property type="protein sequence ID" value="MDQ0999150.1"/>
    <property type="molecule type" value="Genomic_DNA"/>
</dbReference>
<keyword evidence="3" id="KW-1185">Reference proteome</keyword>
<dbReference type="InterPro" id="IPR000182">
    <property type="entry name" value="GNAT_dom"/>
</dbReference>
<sequence length="160" mass="17543">MPFTVSTANRQLLEKSLPVQDENTEYQLCVETPSVDDYLRLRIISGLSPKGREAAEIGLPNTIHAAIIRYQGQAVGMGRIVGDKGCFYQVVDIAVDPEHQGKGLGKIIVENLVDYVQNNAPDGAYCSLIADGPAKYLYEKFGFEPVTPKSIGMALRVKRT</sequence>
<dbReference type="Proteomes" id="UP001237780">
    <property type="component" value="Unassembled WGS sequence"/>
</dbReference>
<comment type="caution">
    <text evidence="2">The sequence shown here is derived from an EMBL/GenBank/DDBJ whole genome shotgun (WGS) entry which is preliminary data.</text>
</comment>
<dbReference type="InterPro" id="IPR016181">
    <property type="entry name" value="Acyl_CoA_acyltransferase"/>
</dbReference>
<proteinExistence type="predicted"/>
<name>A0ABU0SEI9_9HYPH</name>
<dbReference type="PANTHER" id="PTHR43233">
    <property type="entry name" value="FAMILY N-ACETYLTRANSFERASE, PUTATIVE (AFU_ORTHOLOGUE AFUA_6G03350)-RELATED"/>
    <property type="match status" value="1"/>
</dbReference>
<dbReference type="CDD" id="cd04301">
    <property type="entry name" value="NAT_SF"/>
    <property type="match status" value="1"/>
</dbReference>
<feature type="domain" description="N-acetyltransferase" evidence="1">
    <location>
        <begin position="3"/>
        <end position="160"/>
    </location>
</feature>
<dbReference type="PROSITE" id="PS51186">
    <property type="entry name" value="GNAT"/>
    <property type="match status" value="1"/>
</dbReference>
<dbReference type="RefSeq" id="WP_354343728.1">
    <property type="nucleotide sequence ID" value="NZ_JBEPMG010000002.1"/>
</dbReference>
<evidence type="ECO:0000259" key="1">
    <source>
        <dbReference type="PROSITE" id="PS51186"/>
    </source>
</evidence>
<evidence type="ECO:0000313" key="3">
    <source>
        <dbReference type="Proteomes" id="UP001237780"/>
    </source>
</evidence>
<dbReference type="Gene3D" id="3.40.630.30">
    <property type="match status" value="1"/>
</dbReference>
<gene>
    <name evidence="2" type="ORF">QFZ34_004332</name>
</gene>
<dbReference type="Pfam" id="PF13508">
    <property type="entry name" value="Acetyltransf_7"/>
    <property type="match status" value="1"/>
</dbReference>
<accession>A0ABU0SEI9</accession>
<protein>
    <submittedName>
        <fullName evidence="2">Ribosomal protein S18 acetylase RimI-like enzyme</fullName>
    </submittedName>
</protein>
<dbReference type="PANTHER" id="PTHR43233:SF1">
    <property type="entry name" value="FAMILY N-ACETYLTRANSFERASE, PUTATIVE (AFU_ORTHOLOGUE AFUA_6G03350)-RELATED"/>
    <property type="match status" value="1"/>
</dbReference>